<keyword evidence="11" id="KW-0418">Kinase</keyword>
<dbReference type="Gene3D" id="3.40.50.2300">
    <property type="match status" value="1"/>
</dbReference>
<feature type="domain" description="Histidine kinase" evidence="9">
    <location>
        <begin position="568"/>
        <end position="827"/>
    </location>
</feature>
<dbReference type="Pfam" id="PF02518">
    <property type="entry name" value="HATPase_c"/>
    <property type="match status" value="1"/>
</dbReference>
<keyword evidence="6" id="KW-0675">Receptor</keyword>
<keyword evidence="11" id="KW-0808">Transferase</keyword>
<evidence type="ECO:0000256" key="4">
    <source>
        <dbReference type="ARBA" id="ARBA00022553"/>
    </source>
</evidence>
<dbReference type="Proteomes" id="UP000237347">
    <property type="component" value="Unassembled WGS sequence"/>
</dbReference>
<dbReference type="AlphaFoldDB" id="A0AAW0M5B9"/>
<dbReference type="Pfam" id="PF00072">
    <property type="entry name" value="Response_reg"/>
    <property type="match status" value="1"/>
</dbReference>
<keyword evidence="4 7" id="KW-0597">Phosphoprotein</keyword>
<dbReference type="SMART" id="SM00387">
    <property type="entry name" value="HATPase_c"/>
    <property type="match status" value="1"/>
</dbReference>
<keyword evidence="8" id="KW-0472">Membrane</keyword>
<proteinExistence type="predicted"/>
<dbReference type="CDD" id="cd00082">
    <property type="entry name" value="HisKA"/>
    <property type="match status" value="1"/>
</dbReference>
<dbReference type="InterPro" id="IPR036890">
    <property type="entry name" value="HATPase_C_sf"/>
</dbReference>
<evidence type="ECO:0000256" key="5">
    <source>
        <dbReference type="ARBA" id="ARBA00022824"/>
    </source>
</evidence>
<dbReference type="Pfam" id="PF00512">
    <property type="entry name" value="HisKA"/>
    <property type="match status" value="1"/>
</dbReference>
<dbReference type="EC" id="2.7.13.3" evidence="3"/>
<evidence type="ECO:0000256" key="3">
    <source>
        <dbReference type="ARBA" id="ARBA00012438"/>
    </source>
</evidence>
<dbReference type="InterPro" id="IPR050956">
    <property type="entry name" value="2C_system_His_kinase"/>
</dbReference>
<evidence type="ECO:0000259" key="9">
    <source>
        <dbReference type="PROSITE" id="PS50109"/>
    </source>
</evidence>
<dbReference type="InterPro" id="IPR004358">
    <property type="entry name" value="Sig_transdc_His_kin-like_C"/>
</dbReference>
<dbReference type="PROSITE" id="PS50110">
    <property type="entry name" value="RESPONSE_REGULATORY"/>
    <property type="match status" value="1"/>
</dbReference>
<dbReference type="PANTHER" id="PTHR43719:SF50">
    <property type="entry name" value="HISTIDINE KINASE CKI1-LIKE ISOFORM X1"/>
    <property type="match status" value="1"/>
</dbReference>
<dbReference type="InterPro" id="IPR003594">
    <property type="entry name" value="HATPase_dom"/>
</dbReference>
<dbReference type="PROSITE" id="PS50109">
    <property type="entry name" value="HIS_KIN"/>
    <property type="match status" value="1"/>
</dbReference>
<comment type="caution">
    <text evidence="11">The sequence shown here is derived from an EMBL/GenBank/DDBJ whole genome shotgun (WGS) entry which is preliminary data.</text>
</comment>
<feature type="non-terminal residue" evidence="11">
    <location>
        <position position="1"/>
    </location>
</feature>
<dbReference type="Gene3D" id="1.10.287.130">
    <property type="match status" value="1"/>
</dbReference>
<evidence type="ECO:0000313" key="12">
    <source>
        <dbReference type="Proteomes" id="UP000237347"/>
    </source>
</evidence>
<name>A0AAW0M5B9_QUESU</name>
<dbReference type="SUPFAM" id="SSF55874">
    <property type="entry name" value="ATPase domain of HSP90 chaperone/DNA topoisomerase II/histidine kinase"/>
    <property type="match status" value="1"/>
</dbReference>
<protein>
    <recommendedName>
        <fullName evidence="3">histidine kinase</fullName>
        <ecNumber evidence="3">2.7.13.3</ecNumber>
    </recommendedName>
</protein>
<dbReference type="InterPro" id="IPR036097">
    <property type="entry name" value="HisK_dim/P_sf"/>
</dbReference>
<evidence type="ECO:0000256" key="7">
    <source>
        <dbReference type="PROSITE-ProRule" id="PRU00169"/>
    </source>
</evidence>
<feature type="domain" description="Response regulatory" evidence="10">
    <location>
        <begin position="1102"/>
        <end position="1233"/>
    </location>
</feature>
<comment type="subcellular location">
    <subcellularLocation>
        <location evidence="2">Endoplasmic reticulum membrane</location>
        <topology evidence="2">Multi-pass membrane protein</topology>
    </subcellularLocation>
</comment>
<feature type="transmembrane region" description="Helical" evidence="8">
    <location>
        <begin position="387"/>
        <end position="407"/>
    </location>
</feature>
<keyword evidence="5" id="KW-0256">Endoplasmic reticulum</keyword>
<evidence type="ECO:0000256" key="8">
    <source>
        <dbReference type="SAM" id="Phobius"/>
    </source>
</evidence>
<dbReference type="SUPFAM" id="SSF52172">
    <property type="entry name" value="CheY-like"/>
    <property type="match status" value="1"/>
</dbReference>
<dbReference type="SMART" id="SM00388">
    <property type="entry name" value="HisKA"/>
    <property type="match status" value="1"/>
</dbReference>
<evidence type="ECO:0000256" key="1">
    <source>
        <dbReference type="ARBA" id="ARBA00000085"/>
    </source>
</evidence>
<dbReference type="Gene3D" id="3.30.565.10">
    <property type="entry name" value="Histidine kinase-like ATPase, C-terminal domain"/>
    <property type="match status" value="1"/>
</dbReference>
<dbReference type="SUPFAM" id="SSF47384">
    <property type="entry name" value="Homodimeric domain of signal transducing histidine kinase"/>
    <property type="match status" value="1"/>
</dbReference>
<evidence type="ECO:0000256" key="2">
    <source>
        <dbReference type="ARBA" id="ARBA00004477"/>
    </source>
</evidence>
<feature type="transmembrane region" description="Helical" evidence="8">
    <location>
        <begin position="510"/>
        <end position="532"/>
    </location>
</feature>
<dbReference type="GO" id="GO:0005789">
    <property type="term" value="C:endoplasmic reticulum membrane"/>
    <property type="evidence" value="ECO:0007669"/>
    <property type="project" value="UniProtKB-SubCell"/>
</dbReference>
<dbReference type="InterPro" id="IPR003661">
    <property type="entry name" value="HisK_dim/P_dom"/>
</dbReference>
<evidence type="ECO:0000259" key="10">
    <source>
        <dbReference type="PROSITE" id="PS50110"/>
    </source>
</evidence>
<keyword evidence="8" id="KW-1133">Transmembrane helix</keyword>
<sequence>GFSGFMISRLCVMIKLTEESITAESLESRNNSSLRIETAAKLLVPLNSSTMNFARALSLSLNGTEISYGVIQAKASVFIDGRICVAPTLFIALSTIPYLSHASYIGLDGLLFSLYKDENQMLAVFSNTSSPLNWYAQPVDRDNGKLYGQAIAADLMATTNSSWIQQALNSTSGYSWLGKAWSKSQDSIFLSAVAVDGRGVVSFGLPAKVVIDHFSALDFHGGNFHLATKDGKVIIQTSLPNARIMVSNNTVLVQMVNSNISFGLPAKVVIDHFSALDFHGGNFHLATKDGKVIIQTSLPNAQIILSNNTVLVQMVNSNGDPTDQVANFSCESDGGSKHFDGKVSGMKYTFYCSTLEIAGVETVYVLAYPTNRLVSLVHQNSKLSFTLLLLLFVFMVISLSLFLFLIVRAAKREMFLCAALIKQMESTQQAECKSMNKSHAFARASHDVRASLAAITGLIELSIQDANHDSVLATNLAQMNDCTKASLVYVLAYPTNRLVSLVHQNSKLSFTLLLLLFVFMVISLSIFLFLIVRAAKREMFLCAALIKQMESTQQAERKSMNKSHAFARASHDVRASLAAITGLIELSNQDANHDSVLATNLAQMNDCTKDLLGLLNSVLDTSKIEAGKMQLQEGEFNLAQLLEDVVDMFYPMAIKKGIDIVLDPCDGSIAKSCHVRGDRGKLKQILCNLLSNAVKYTTEGHITVRAMVQETSFENAIIASNSHLVLEYLSRLCYKNKKGLNDLVAFHTAQQEPNLTEFVIEVDDTGLGIPKDKQKSVTETASGQEGSGLGLGIVQSLVRLMGGDIRIVDKEPGERGTCFNLNIKLPTYKPESADTEGEFPRVHSDRHSNGFQSFASLRSPTPKPEGSHVVLLIQGDQRRKILMNYIESLNIKVSYVKQGKNLLSHLEKIKHKLDLSYFSFSEKTQMGLLDYMGKSASFSSDSGPIDGPSCIKDGSDHVPLPYRKINSKSSPGIILIVIDASAGTFSELCSAVFNFRKDIQNSRCKVVWLYHPTVHGTHSREPPCDHIVYEPFHGSRLYQVLGLIPELRKCNLPRLIDHNSSYELDCEDMQLGMPYSHHRSLKQIVIHKPDEKSSDMPLNGKKTLVVEDNAVLRKVTIKKLCSLGAEVEVCVNGKEAFDHICKVLTDHRKGGHSNSLPYDYIFMDCEMPVMNGLEATKLIRMEEQHYGIHLPIVALTAHGESEQISKMLDAGMDIHLIKPLKEDKLLEAIRSINNKQ</sequence>
<evidence type="ECO:0000256" key="6">
    <source>
        <dbReference type="ARBA" id="ARBA00023170"/>
    </source>
</evidence>
<dbReference type="InterPro" id="IPR011006">
    <property type="entry name" value="CheY-like_superfamily"/>
</dbReference>
<dbReference type="EMBL" id="PKMF04000015">
    <property type="protein sequence ID" value="KAK7859068.1"/>
    <property type="molecule type" value="Genomic_DNA"/>
</dbReference>
<reference evidence="11 12" key="1">
    <citation type="journal article" date="2018" name="Sci. Data">
        <title>The draft genome sequence of cork oak.</title>
        <authorList>
            <person name="Ramos A.M."/>
            <person name="Usie A."/>
            <person name="Barbosa P."/>
            <person name="Barros P.M."/>
            <person name="Capote T."/>
            <person name="Chaves I."/>
            <person name="Simoes F."/>
            <person name="Abreu I."/>
            <person name="Carrasquinho I."/>
            <person name="Faro C."/>
            <person name="Guimaraes J.B."/>
            <person name="Mendonca D."/>
            <person name="Nobrega F."/>
            <person name="Rodrigues L."/>
            <person name="Saibo N.J.M."/>
            <person name="Varela M.C."/>
            <person name="Egas C."/>
            <person name="Matos J."/>
            <person name="Miguel C.M."/>
            <person name="Oliveira M.M."/>
            <person name="Ricardo C.P."/>
            <person name="Goncalves S."/>
        </authorList>
    </citation>
    <scope>NUCLEOTIDE SEQUENCE [LARGE SCALE GENOMIC DNA]</scope>
    <source>
        <strain evidence="12">cv. HL8</strain>
    </source>
</reference>
<evidence type="ECO:0000313" key="11">
    <source>
        <dbReference type="EMBL" id="KAK7859068.1"/>
    </source>
</evidence>
<keyword evidence="8" id="KW-0812">Transmembrane</keyword>
<dbReference type="InterPro" id="IPR005467">
    <property type="entry name" value="His_kinase_dom"/>
</dbReference>
<dbReference type="CDD" id="cd17546">
    <property type="entry name" value="REC_hyHK_CKI1_RcsC-like"/>
    <property type="match status" value="1"/>
</dbReference>
<dbReference type="InterPro" id="IPR001789">
    <property type="entry name" value="Sig_transdc_resp-reg_receiver"/>
</dbReference>
<dbReference type="GO" id="GO:0000155">
    <property type="term" value="F:phosphorelay sensor kinase activity"/>
    <property type="evidence" value="ECO:0007669"/>
    <property type="project" value="InterPro"/>
</dbReference>
<keyword evidence="12" id="KW-1185">Reference proteome</keyword>
<comment type="catalytic activity">
    <reaction evidence="1">
        <text>ATP + protein L-histidine = ADP + protein N-phospho-L-histidine.</text>
        <dbReference type="EC" id="2.7.13.3"/>
    </reaction>
</comment>
<dbReference type="PRINTS" id="PR00344">
    <property type="entry name" value="BCTRLSENSOR"/>
</dbReference>
<feature type="modified residue" description="4-aspartylphosphate" evidence="7">
    <location>
        <position position="1164"/>
    </location>
</feature>
<gene>
    <name evidence="11" type="primary">CKI1_0</name>
    <name evidence="11" type="ORF">CFP56_008659</name>
</gene>
<organism evidence="11 12">
    <name type="scientific">Quercus suber</name>
    <name type="common">Cork oak</name>
    <dbReference type="NCBI Taxonomy" id="58331"/>
    <lineage>
        <taxon>Eukaryota</taxon>
        <taxon>Viridiplantae</taxon>
        <taxon>Streptophyta</taxon>
        <taxon>Embryophyta</taxon>
        <taxon>Tracheophyta</taxon>
        <taxon>Spermatophyta</taxon>
        <taxon>Magnoliopsida</taxon>
        <taxon>eudicotyledons</taxon>
        <taxon>Gunneridae</taxon>
        <taxon>Pentapetalae</taxon>
        <taxon>rosids</taxon>
        <taxon>fabids</taxon>
        <taxon>Fagales</taxon>
        <taxon>Fagaceae</taxon>
        <taxon>Quercus</taxon>
    </lineage>
</organism>
<accession>A0AAW0M5B9</accession>
<dbReference type="PANTHER" id="PTHR43719">
    <property type="entry name" value="TWO-COMPONENT HISTIDINE KINASE"/>
    <property type="match status" value="1"/>
</dbReference>
<dbReference type="SMART" id="SM00448">
    <property type="entry name" value="REC"/>
    <property type="match status" value="1"/>
</dbReference>